<name>B3QTE3_CHLT3</name>
<evidence type="ECO:0000256" key="3">
    <source>
        <dbReference type="ARBA" id="ARBA00022827"/>
    </source>
</evidence>
<dbReference type="GO" id="GO:0047545">
    <property type="term" value="F:(S)-2-hydroxyglutarate dehydrogenase activity"/>
    <property type="evidence" value="ECO:0007669"/>
    <property type="project" value="UniProtKB-EC"/>
</dbReference>
<protein>
    <submittedName>
        <fullName evidence="7">2-hydroxyglutarate dehydrogenase</fullName>
        <ecNumber evidence="7">1.1.99.2</ecNumber>
    </submittedName>
</protein>
<feature type="domain" description="FAD dependent oxidoreductase" evidence="6">
    <location>
        <begin position="6"/>
        <end position="393"/>
    </location>
</feature>
<dbReference type="PANTHER" id="PTHR43104">
    <property type="entry name" value="L-2-HYDROXYGLUTARATE DEHYDROGENASE, MITOCHONDRIAL"/>
    <property type="match status" value="1"/>
</dbReference>
<dbReference type="AlphaFoldDB" id="B3QTE3"/>
<dbReference type="KEGG" id="cts:Ctha_0218"/>
<dbReference type="Gene3D" id="3.50.50.60">
    <property type="entry name" value="FAD/NAD(P)-binding domain"/>
    <property type="match status" value="1"/>
</dbReference>
<reference evidence="7 8" key="1">
    <citation type="submission" date="2008-06" db="EMBL/GenBank/DDBJ databases">
        <title>Complete sequence of Chloroherpeton thalassium ATCC 35110.</title>
        <authorList>
            <consortium name="US DOE Joint Genome Institute"/>
            <person name="Lucas S."/>
            <person name="Copeland A."/>
            <person name="Lapidus A."/>
            <person name="Glavina del Rio T."/>
            <person name="Dalin E."/>
            <person name="Tice H."/>
            <person name="Bruce D."/>
            <person name="Goodwin L."/>
            <person name="Pitluck S."/>
            <person name="Schmutz J."/>
            <person name="Larimer F."/>
            <person name="Land M."/>
            <person name="Hauser L."/>
            <person name="Kyrpides N."/>
            <person name="Mikhailova N."/>
            <person name="Liu Z."/>
            <person name="Li T."/>
            <person name="Zhao F."/>
            <person name="Overmann J."/>
            <person name="Bryant D.A."/>
            <person name="Richardson P."/>
        </authorList>
    </citation>
    <scope>NUCLEOTIDE SEQUENCE [LARGE SCALE GENOMIC DNA]</scope>
    <source>
        <strain evidence="8">ATCC 35110 / GB-78</strain>
    </source>
</reference>
<evidence type="ECO:0000256" key="1">
    <source>
        <dbReference type="ARBA" id="ARBA00001974"/>
    </source>
</evidence>
<dbReference type="PANTHER" id="PTHR43104:SF2">
    <property type="entry name" value="L-2-HYDROXYGLUTARATE DEHYDROGENASE, MITOCHONDRIAL"/>
    <property type="match status" value="1"/>
</dbReference>
<evidence type="ECO:0000313" key="8">
    <source>
        <dbReference type="Proteomes" id="UP000001208"/>
    </source>
</evidence>
<accession>B3QTE3</accession>
<comment type="cofactor">
    <cofactor evidence="1">
        <name>FAD</name>
        <dbReference type="ChEBI" id="CHEBI:57692"/>
    </cofactor>
</comment>
<dbReference type="Proteomes" id="UP000001208">
    <property type="component" value="Chromosome"/>
</dbReference>
<proteinExistence type="inferred from homology"/>
<evidence type="ECO:0000313" key="7">
    <source>
        <dbReference type="EMBL" id="ACF12689.1"/>
    </source>
</evidence>
<keyword evidence="4 7" id="KW-0560">Oxidoreductase</keyword>
<dbReference type="HOGENOM" id="CLU_024775_0_1_10"/>
<dbReference type="Pfam" id="PF01266">
    <property type="entry name" value="DAO"/>
    <property type="match status" value="1"/>
</dbReference>
<dbReference type="OrthoDB" id="9801699at2"/>
<evidence type="ECO:0000256" key="2">
    <source>
        <dbReference type="ARBA" id="ARBA00022630"/>
    </source>
</evidence>
<dbReference type="eggNOG" id="COG0579">
    <property type="taxonomic scope" value="Bacteria"/>
</dbReference>
<dbReference type="RefSeq" id="WP_012498773.1">
    <property type="nucleotide sequence ID" value="NC_011026.1"/>
</dbReference>
<dbReference type="InterPro" id="IPR006076">
    <property type="entry name" value="FAD-dep_OxRdtase"/>
</dbReference>
<comment type="similarity">
    <text evidence="5">Belongs to the L2HGDH family.</text>
</comment>
<sequence length="399" mass="43544">MAETSDFLVIGAGIVGLATAQALLEKFPDRKVIVLEKESAPAQHQTGHNSGVIHSGIYYKPGSMKAENCRKGKMLLEAFCKAEHIPYKICGKIILATEPQELPALNALFERGKANDVKSKLIDPAEIHLLEPHVSGIKAIHVEDAGIVDFKTVCQKLVEKIAARGGQVVLNAKVLAISEVENGVLLKTSSGAFRATLVLNCAGLHSDSVAKLSGFQPPVQIVPFRGEYFKLAEPAKLFCQNLIYPVPNPEFPFLGVHFTRMINGAVECGPNAVPAFAREGYCKSDINFSDLAEMAFYSGFLKLGKMYWREGLAEFRRSFSKSQFLKSLQRLIPEIRIEHLESAPAGVRAQAVAPDGKMLDDFLIYETRHIIHVLNAPSPAATASLNIGNVLAQKAKNRT</sequence>
<gene>
    <name evidence="7" type="ordered locus">Ctha_0218</name>
</gene>
<dbReference type="NCBIfam" id="NF008726">
    <property type="entry name" value="PRK11728.1"/>
    <property type="match status" value="1"/>
</dbReference>
<organism evidence="7 8">
    <name type="scientific">Chloroherpeton thalassium (strain ATCC 35110 / GB-78)</name>
    <dbReference type="NCBI Taxonomy" id="517418"/>
    <lineage>
        <taxon>Bacteria</taxon>
        <taxon>Pseudomonadati</taxon>
        <taxon>Chlorobiota</taxon>
        <taxon>Chlorobiia</taxon>
        <taxon>Chlorobiales</taxon>
        <taxon>Chloroherpetonaceae</taxon>
        <taxon>Chloroherpeton</taxon>
    </lineage>
</organism>
<dbReference type="InterPro" id="IPR036188">
    <property type="entry name" value="FAD/NAD-bd_sf"/>
</dbReference>
<dbReference type="Gene3D" id="3.30.9.10">
    <property type="entry name" value="D-Amino Acid Oxidase, subunit A, domain 2"/>
    <property type="match status" value="1"/>
</dbReference>
<evidence type="ECO:0000256" key="5">
    <source>
        <dbReference type="ARBA" id="ARBA00037941"/>
    </source>
</evidence>
<evidence type="ECO:0000259" key="6">
    <source>
        <dbReference type="Pfam" id="PF01266"/>
    </source>
</evidence>
<evidence type="ECO:0000256" key="4">
    <source>
        <dbReference type="ARBA" id="ARBA00023002"/>
    </source>
</evidence>
<dbReference type="SUPFAM" id="SSF51905">
    <property type="entry name" value="FAD/NAD(P)-binding domain"/>
    <property type="match status" value="1"/>
</dbReference>
<dbReference type="GO" id="GO:0005737">
    <property type="term" value="C:cytoplasm"/>
    <property type="evidence" value="ECO:0007669"/>
    <property type="project" value="TreeGrafter"/>
</dbReference>
<keyword evidence="3" id="KW-0274">FAD</keyword>
<keyword evidence="2" id="KW-0285">Flavoprotein</keyword>
<dbReference type="STRING" id="517418.Ctha_0218"/>
<dbReference type="EMBL" id="CP001100">
    <property type="protein sequence ID" value="ACF12689.1"/>
    <property type="molecule type" value="Genomic_DNA"/>
</dbReference>
<keyword evidence="8" id="KW-1185">Reference proteome</keyword>
<dbReference type="EC" id="1.1.99.2" evidence="7"/>